<dbReference type="EMBL" id="AFVW02000006">
    <property type="protein sequence ID" value="EJO86943.1"/>
    <property type="molecule type" value="Genomic_DNA"/>
</dbReference>
<dbReference type="InterPro" id="IPR029063">
    <property type="entry name" value="SAM-dependent_MTases_sf"/>
</dbReference>
<dbReference type="STRING" id="1041522.GCA_002105755_00728"/>
<dbReference type="AlphaFoldDB" id="J4TDP9"/>
<name>J4TDP9_9MYCO</name>
<evidence type="ECO:0000256" key="1">
    <source>
        <dbReference type="SAM" id="MobiDB-lite"/>
    </source>
</evidence>
<evidence type="ECO:0000313" key="3">
    <source>
        <dbReference type="Proteomes" id="UP000006455"/>
    </source>
</evidence>
<protein>
    <recommendedName>
        <fullName evidence="4">Methyltransferase domain-containing protein</fullName>
    </recommendedName>
</protein>
<proteinExistence type="predicted"/>
<feature type="region of interest" description="Disordered" evidence="1">
    <location>
        <begin position="1"/>
        <end position="24"/>
    </location>
</feature>
<gene>
    <name evidence="2" type="ORF">MCOL_V218646</name>
</gene>
<accession>J4TDP9</accession>
<comment type="caution">
    <text evidence="2">The sequence shown here is derived from an EMBL/GenBank/DDBJ whole genome shotgun (WGS) entry which is preliminary data.</text>
</comment>
<organism evidence="2 3">
    <name type="scientific">Mycobacterium colombiense CECT 3035</name>
    <dbReference type="NCBI Taxonomy" id="1041522"/>
    <lineage>
        <taxon>Bacteria</taxon>
        <taxon>Bacillati</taxon>
        <taxon>Actinomycetota</taxon>
        <taxon>Actinomycetes</taxon>
        <taxon>Mycobacteriales</taxon>
        <taxon>Mycobacteriaceae</taxon>
        <taxon>Mycobacterium</taxon>
        <taxon>Mycobacterium avium complex (MAC)</taxon>
    </lineage>
</organism>
<reference evidence="2 3" key="1">
    <citation type="journal article" date="2011" name="J. Bacteriol.">
        <title>Genome sequence of the Mycobacterium colombiense type strain, CECT 3035.</title>
        <authorList>
            <person name="Gonzalez-Perez M."/>
            <person name="Murcia M.I."/>
            <person name="Landsman D."/>
            <person name="Jordan I.K."/>
            <person name="Marino-Ramirez L."/>
        </authorList>
    </citation>
    <scope>NUCLEOTIDE SEQUENCE [LARGE SCALE GENOMIC DNA]</scope>
    <source>
        <strain evidence="2 3">CECT 3035</strain>
    </source>
</reference>
<evidence type="ECO:0008006" key="4">
    <source>
        <dbReference type="Google" id="ProtNLM"/>
    </source>
</evidence>
<evidence type="ECO:0000313" key="2">
    <source>
        <dbReference type="EMBL" id="EJO86943.1"/>
    </source>
</evidence>
<dbReference type="Gene3D" id="3.40.50.150">
    <property type="entry name" value="Vaccinia Virus protein VP39"/>
    <property type="match status" value="1"/>
</dbReference>
<dbReference type="eggNOG" id="COG3510">
    <property type="taxonomic scope" value="Bacteria"/>
</dbReference>
<sequence length="226" mass="24654">MHTELHGEMRESGNQTPARMTPNDLPVYESVVDSTSRIRMLVIGSFYGDSVEMWQEFLHPDSLIVGVDVDAKLVKIADAQGIHVRIGGDQTISSLRGTAAEFGPFDVILDTGSHTNSHMVDCFRCLFVSALGDGGAYIVDRVDCDYRNPYRNSPVSFIDLVRALIDAIHSKVTASGTSARGSSPNNMLEVSVPRITPALGSIEIYESIVIVRRTTPDLTQTSSSHQ</sequence>
<feature type="compositionally biased region" description="Basic and acidic residues" evidence="1">
    <location>
        <begin position="1"/>
        <end position="11"/>
    </location>
</feature>
<dbReference type="Proteomes" id="UP000006455">
    <property type="component" value="Unassembled WGS sequence"/>
</dbReference>
<dbReference type="SUPFAM" id="SSF53335">
    <property type="entry name" value="S-adenosyl-L-methionine-dependent methyltransferases"/>
    <property type="match status" value="1"/>
</dbReference>